<dbReference type="InterPro" id="IPR008927">
    <property type="entry name" value="6-PGluconate_DH-like_C_sf"/>
</dbReference>
<dbReference type="InterPro" id="IPR013118">
    <property type="entry name" value="Mannitol_DH_C"/>
</dbReference>
<proteinExistence type="inferred from homology"/>
<evidence type="ECO:0000256" key="2">
    <source>
        <dbReference type="ARBA" id="ARBA00012939"/>
    </source>
</evidence>
<feature type="region of interest" description="Disordered" evidence="7">
    <location>
        <begin position="1"/>
        <end position="31"/>
    </location>
</feature>
<name>A0AB39BH00_9MICO</name>
<dbReference type="GO" id="GO:0019594">
    <property type="term" value="P:mannitol metabolic process"/>
    <property type="evidence" value="ECO:0007669"/>
    <property type="project" value="InterPro"/>
</dbReference>
<dbReference type="PANTHER" id="PTHR43362">
    <property type="entry name" value="MANNITOL DEHYDROGENASE DSF1-RELATED"/>
    <property type="match status" value="1"/>
</dbReference>
<organism evidence="10">
    <name type="scientific">Herbiconiux sp. A18JL235</name>
    <dbReference type="NCBI Taxonomy" id="3152363"/>
    <lineage>
        <taxon>Bacteria</taxon>
        <taxon>Bacillati</taxon>
        <taxon>Actinomycetota</taxon>
        <taxon>Actinomycetes</taxon>
        <taxon>Micrococcales</taxon>
        <taxon>Microbacteriaceae</taxon>
        <taxon>Herbiconiux</taxon>
    </lineage>
</organism>
<feature type="compositionally biased region" description="Low complexity" evidence="7">
    <location>
        <begin position="1"/>
        <end position="22"/>
    </location>
</feature>
<dbReference type="Gene3D" id="3.40.50.720">
    <property type="entry name" value="NAD(P)-binding Rossmann-like Domain"/>
    <property type="match status" value="1"/>
</dbReference>
<evidence type="ECO:0000256" key="7">
    <source>
        <dbReference type="SAM" id="MobiDB-lite"/>
    </source>
</evidence>
<sequence length="453" mass="48292">MARLSAGAGAGAAGAAPNASGRGPERSAPTPVTGIVHLGLGAFHRAHQAPFTAEVDDERRWGIAAFTGRSPVDEALARHDGVYTLVEAGARPDAHLIEQLSSVRSGQDTAAFRSALADRRVSVLTLTITEAGYRLGADARLDLLDEEVQSDVAVLRGERRSDLATAPGRIVDALAARRASAGPLSIVSCDNLAGNGGAARSAVLGLAAEVDEALAGWIEQKIAFPSTAVDRITPRPDARARDLAEQLTGLADPAAVLTERHREWVLEDSFAAERPAWERAGALVVADVAPFEKRKLLMLNAAHTLLALEGRLRGHETVRAAFADRELRMRVEALWDEAAHLLPPEASAVEDYRAALAERFAEPGIDHRLEQIAQGSEQKLRIRVVPTVVAERAAGRTGRAALHAVAAYLRSSRRLREGLAGLHEPWANDTGVADLVEEIRDTLPDRPSGHPVS</sequence>
<dbReference type="InterPro" id="IPR050988">
    <property type="entry name" value="Mannitol_DH/Oxidoreductase"/>
</dbReference>
<protein>
    <recommendedName>
        <fullName evidence="3">Mannitol-1-phosphate 5-dehydrogenase</fullName>
        <ecNumber evidence="2">1.1.1.17</ecNumber>
    </recommendedName>
</protein>
<dbReference type="EMBL" id="CP162511">
    <property type="protein sequence ID" value="XDI05297.1"/>
    <property type="molecule type" value="Genomic_DNA"/>
</dbReference>
<keyword evidence="4" id="KW-0560">Oxidoreductase</keyword>
<dbReference type="RefSeq" id="WP_368497681.1">
    <property type="nucleotide sequence ID" value="NZ_CP162511.1"/>
</dbReference>
<keyword evidence="5" id="KW-0520">NAD</keyword>
<dbReference type="InterPro" id="IPR013328">
    <property type="entry name" value="6PGD_dom2"/>
</dbReference>
<gene>
    <name evidence="10" type="ORF">ABFY20_18560</name>
</gene>
<dbReference type="EC" id="1.1.1.17" evidence="2"/>
<reference evidence="10" key="1">
    <citation type="submission" date="2024-05" db="EMBL/GenBank/DDBJ databases">
        <title>Herbiconiux sp. A18JL235.</title>
        <authorList>
            <person name="Zhang G."/>
        </authorList>
    </citation>
    <scope>NUCLEOTIDE SEQUENCE</scope>
    <source>
        <strain evidence="10">A18JL235</strain>
    </source>
</reference>
<dbReference type="InterPro" id="IPR036291">
    <property type="entry name" value="NAD(P)-bd_dom_sf"/>
</dbReference>
<evidence type="ECO:0000259" key="8">
    <source>
        <dbReference type="Pfam" id="PF01232"/>
    </source>
</evidence>
<evidence type="ECO:0000256" key="1">
    <source>
        <dbReference type="ARBA" id="ARBA00006541"/>
    </source>
</evidence>
<dbReference type="InterPro" id="IPR000669">
    <property type="entry name" value="Mannitol_DH"/>
</dbReference>
<dbReference type="SUPFAM" id="SSF48179">
    <property type="entry name" value="6-phosphogluconate dehydrogenase C-terminal domain-like"/>
    <property type="match status" value="1"/>
</dbReference>
<evidence type="ECO:0000313" key="10">
    <source>
        <dbReference type="EMBL" id="XDI05297.1"/>
    </source>
</evidence>
<dbReference type="PROSITE" id="PS00974">
    <property type="entry name" value="MANNITOL_DHGENASE"/>
    <property type="match status" value="1"/>
</dbReference>
<dbReference type="Pfam" id="PF01232">
    <property type="entry name" value="Mannitol_dh"/>
    <property type="match status" value="1"/>
</dbReference>
<dbReference type="SUPFAM" id="SSF51735">
    <property type="entry name" value="NAD(P)-binding Rossmann-fold domains"/>
    <property type="match status" value="1"/>
</dbReference>
<evidence type="ECO:0000256" key="5">
    <source>
        <dbReference type="ARBA" id="ARBA00023027"/>
    </source>
</evidence>
<dbReference type="InterPro" id="IPR013131">
    <property type="entry name" value="Mannitol_DH_N"/>
</dbReference>
<accession>A0AB39BH00</accession>
<dbReference type="PANTHER" id="PTHR43362:SF1">
    <property type="entry name" value="MANNITOL DEHYDROGENASE 2-RELATED"/>
    <property type="match status" value="1"/>
</dbReference>
<feature type="domain" description="Mannitol dehydrogenase C-terminal" evidence="9">
    <location>
        <begin position="287"/>
        <end position="410"/>
    </location>
</feature>
<comment type="catalytic activity">
    <reaction evidence="6">
        <text>D-mannitol 1-phosphate + NAD(+) = beta-D-fructose 6-phosphate + NADH + H(+)</text>
        <dbReference type="Rhea" id="RHEA:19661"/>
        <dbReference type="ChEBI" id="CHEBI:15378"/>
        <dbReference type="ChEBI" id="CHEBI:57540"/>
        <dbReference type="ChEBI" id="CHEBI:57634"/>
        <dbReference type="ChEBI" id="CHEBI:57945"/>
        <dbReference type="ChEBI" id="CHEBI:61381"/>
        <dbReference type="EC" id="1.1.1.17"/>
    </reaction>
</comment>
<dbReference type="Gene3D" id="1.10.1040.10">
    <property type="entry name" value="N-(1-d-carboxylethyl)-l-norvaline Dehydrogenase, domain 2"/>
    <property type="match status" value="1"/>
</dbReference>
<feature type="domain" description="Mannitol dehydrogenase N-terminal" evidence="8">
    <location>
        <begin position="34"/>
        <end position="278"/>
    </location>
</feature>
<evidence type="ECO:0000256" key="4">
    <source>
        <dbReference type="ARBA" id="ARBA00023002"/>
    </source>
</evidence>
<evidence type="ECO:0000256" key="6">
    <source>
        <dbReference type="ARBA" id="ARBA00048615"/>
    </source>
</evidence>
<evidence type="ECO:0000259" key="9">
    <source>
        <dbReference type="Pfam" id="PF08125"/>
    </source>
</evidence>
<dbReference type="PRINTS" id="PR00084">
    <property type="entry name" value="MTLDHDRGNASE"/>
</dbReference>
<dbReference type="AlphaFoldDB" id="A0AB39BH00"/>
<evidence type="ECO:0000256" key="3">
    <source>
        <dbReference type="ARBA" id="ARBA00016219"/>
    </source>
</evidence>
<dbReference type="InterPro" id="IPR023027">
    <property type="entry name" value="Mannitol_DH_CS"/>
</dbReference>
<dbReference type="GO" id="GO:0008926">
    <property type="term" value="F:mannitol-1-phosphate 5-dehydrogenase activity"/>
    <property type="evidence" value="ECO:0007669"/>
    <property type="project" value="UniProtKB-EC"/>
</dbReference>
<comment type="similarity">
    <text evidence="1">Belongs to the mannitol dehydrogenase family.</text>
</comment>
<dbReference type="Pfam" id="PF08125">
    <property type="entry name" value="Mannitol_dh_C"/>
    <property type="match status" value="1"/>
</dbReference>